<evidence type="ECO:0000259" key="1">
    <source>
        <dbReference type="Pfam" id="PF00535"/>
    </source>
</evidence>
<protein>
    <submittedName>
        <fullName evidence="2">Glycosyltransferase family 2 protein</fullName>
        <ecNumber evidence="2">2.4.-.-</ecNumber>
    </submittedName>
</protein>
<comment type="caution">
    <text evidence="2">The sequence shown here is derived from an EMBL/GenBank/DDBJ whole genome shotgun (WGS) entry which is preliminary data.</text>
</comment>
<evidence type="ECO:0000313" key="2">
    <source>
        <dbReference type="EMBL" id="MFC5503421.1"/>
    </source>
</evidence>
<dbReference type="PANTHER" id="PTHR43179">
    <property type="entry name" value="RHAMNOSYLTRANSFERASE WBBL"/>
    <property type="match status" value="1"/>
</dbReference>
<organism evidence="2 3">
    <name type="scientific">Lysinimonas soli</name>
    <dbReference type="NCBI Taxonomy" id="1074233"/>
    <lineage>
        <taxon>Bacteria</taxon>
        <taxon>Bacillati</taxon>
        <taxon>Actinomycetota</taxon>
        <taxon>Actinomycetes</taxon>
        <taxon>Micrococcales</taxon>
        <taxon>Microbacteriaceae</taxon>
        <taxon>Lysinimonas</taxon>
    </lineage>
</organism>
<keyword evidence="2" id="KW-0808">Transferase</keyword>
<reference evidence="3" key="1">
    <citation type="journal article" date="2019" name="Int. J. Syst. Evol. Microbiol.">
        <title>The Global Catalogue of Microorganisms (GCM) 10K type strain sequencing project: providing services to taxonomists for standard genome sequencing and annotation.</title>
        <authorList>
            <consortium name="The Broad Institute Genomics Platform"/>
            <consortium name="The Broad Institute Genome Sequencing Center for Infectious Disease"/>
            <person name="Wu L."/>
            <person name="Ma J."/>
        </authorList>
    </citation>
    <scope>NUCLEOTIDE SEQUENCE [LARGE SCALE GENOMIC DNA]</scope>
    <source>
        <strain evidence="3">CGMCC 4.6997</strain>
    </source>
</reference>
<dbReference type="EC" id="2.4.-.-" evidence="2"/>
<proteinExistence type="predicted"/>
<dbReference type="Pfam" id="PF00535">
    <property type="entry name" value="Glycos_transf_2"/>
    <property type="match status" value="1"/>
</dbReference>
<dbReference type="RefSeq" id="WP_386741133.1">
    <property type="nucleotide sequence ID" value="NZ_JBHSMG010000005.1"/>
</dbReference>
<dbReference type="GO" id="GO:0016757">
    <property type="term" value="F:glycosyltransferase activity"/>
    <property type="evidence" value="ECO:0007669"/>
    <property type="project" value="UniProtKB-KW"/>
</dbReference>
<dbReference type="Proteomes" id="UP001596039">
    <property type="component" value="Unassembled WGS sequence"/>
</dbReference>
<dbReference type="SUPFAM" id="SSF53448">
    <property type="entry name" value="Nucleotide-diphospho-sugar transferases"/>
    <property type="match status" value="1"/>
</dbReference>
<dbReference type="InterPro" id="IPR029044">
    <property type="entry name" value="Nucleotide-diphossugar_trans"/>
</dbReference>
<gene>
    <name evidence="2" type="ORF">ACFPJ4_14325</name>
</gene>
<dbReference type="InterPro" id="IPR001173">
    <property type="entry name" value="Glyco_trans_2-like"/>
</dbReference>
<dbReference type="PANTHER" id="PTHR43179:SF7">
    <property type="entry name" value="RHAMNOSYLTRANSFERASE WBBL"/>
    <property type="match status" value="1"/>
</dbReference>
<keyword evidence="2" id="KW-0328">Glycosyltransferase</keyword>
<feature type="domain" description="Glycosyltransferase 2-like" evidence="1">
    <location>
        <begin position="95"/>
        <end position="278"/>
    </location>
</feature>
<dbReference type="Gene3D" id="3.90.550.10">
    <property type="entry name" value="Spore Coat Polysaccharide Biosynthesis Protein SpsA, Chain A"/>
    <property type="match status" value="1"/>
</dbReference>
<name>A0ABW0NSK5_9MICO</name>
<accession>A0ABW0NSK5</accession>
<evidence type="ECO:0000313" key="3">
    <source>
        <dbReference type="Proteomes" id="UP001596039"/>
    </source>
</evidence>
<keyword evidence="3" id="KW-1185">Reference proteome</keyword>
<sequence>MFSAVDGLDSRRPGAELYDLALRATRRAESVEHMALDLFARDVAIDPPLDAEALESTRGALLAHLEQTGGGEVRSVGADGVHDTRRTVAGEPLISIVIPTRGQYIEVDGVLRCFVVDAVRSIRAKSTWQNYEIVLVIDSVAEQRVVDELVAIGGPRLRFVVWSKPFNFSEKVNLGVLHADGEYVLLLNDDVEIITPEWIEAMLALAQRPGAGMVGSMLYYADETIQHAGHQYDGGEVSHIGLDAPRGDAGPLNGYRVEREVAGVTAACALMPTKVFREVGGLTNLLPGSFNDVDLCLKTTWQEHEIYWTPHAELYHFESKTRDASVHAFEIDVAWRRWGFRMEESEYWPHAFNRPVA</sequence>
<dbReference type="EMBL" id="JBHSMG010000005">
    <property type="protein sequence ID" value="MFC5503421.1"/>
    <property type="molecule type" value="Genomic_DNA"/>
</dbReference>